<reference evidence="4" key="1">
    <citation type="submission" date="2016-10" db="EMBL/GenBank/DDBJ databases">
        <authorList>
            <person name="Varghese N."/>
            <person name="Submissions S."/>
        </authorList>
    </citation>
    <scope>NUCLEOTIDE SEQUENCE [LARGE SCALE GENOMIC DNA]</scope>
    <source>
        <strain evidence="4">DSM 15282</strain>
    </source>
</reference>
<dbReference type="STRING" id="226506.SAMN04488519_101129"/>
<protein>
    <submittedName>
        <fullName evidence="3">Outer membrane protein beta-barrel domain-containing protein</fullName>
    </submittedName>
</protein>
<dbReference type="EMBL" id="FOVW01000001">
    <property type="protein sequence ID" value="SFN60968.1"/>
    <property type="molecule type" value="Genomic_DNA"/>
</dbReference>
<dbReference type="Pfam" id="PF13568">
    <property type="entry name" value="OMP_b-brl_2"/>
    <property type="match status" value="1"/>
</dbReference>
<feature type="domain" description="Outer membrane protein beta-barrel" evidence="2">
    <location>
        <begin position="38"/>
        <end position="226"/>
    </location>
</feature>
<dbReference type="Proteomes" id="UP000199564">
    <property type="component" value="Unassembled WGS sequence"/>
</dbReference>
<feature type="chain" id="PRO_5011595697" evidence="1">
    <location>
        <begin position="20"/>
        <end position="248"/>
    </location>
</feature>
<accession>A0A1I5AEW3</accession>
<evidence type="ECO:0000313" key="4">
    <source>
        <dbReference type="Proteomes" id="UP000199564"/>
    </source>
</evidence>
<evidence type="ECO:0000256" key="1">
    <source>
        <dbReference type="SAM" id="SignalP"/>
    </source>
</evidence>
<evidence type="ECO:0000259" key="2">
    <source>
        <dbReference type="Pfam" id="PF13568"/>
    </source>
</evidence>
<dbReference type="InterPro" id="IPR025665">
    <property type="entry name" value="Beta-barrel_OMP_2"/>
</dbReference>
<keyword evidence="1" id="KW-0732">Signal</keyword>
<gene>
    <name evidence="3" type="ORF">SAMN04488519_101129</name>
</gene>
<dbReference type="RefSeq" id="WP_091648859.1">
    <property type="nucleotide sequence ID" value="NZ_FOVW01000001.1"/>
</dbReference>
<organism evidence="3 4">
    <name type="scientific">Algoriphagus ornithinivorans</name>
    <dbReference type="NCBI Taxonomy" id="226506"/>
    <lineage>
        <taxon>Bacteria</taxon>
        <taxon>Pseudomonadati</taxon>
        <taxon>Bacteroidota</taxon>
        <taxon>Cytophagia</taxon>
        <taxon>Cytophagales</taxon>
        <taxon>Cyclobacteriaceae</taxon>
        <taxon>Algoriphagus</taxon>
    </lineage>
</organism>
<name>A0A1I5AEW3_9BACT</name>
<proteinExistence type="predicted"/>
<keyword evidence="4" id="KW-1185">Reference proteome</keyword>
<feature type="signal peptide" evidence="1">
    <location>
        <begin position="1"/>
        <end position="19"/>
    </location>
</feature>
<sequence length="248" mass="27577">MKKLFIVLLAFSIGPFALAQETVQKPKVPVGGRPNIPADLVVEFGFNVLNNRPEDMSTGFFGSRTLNIYYQYPISVFGANSGFTLDPGFGIGTDKLAFNDEMNLFNDPSKGPESSDFLELTDVFGDDISVDKNVFSLNYFEVPLDLTYHVNRNNYTKGFRVSVGGKIGFLYNAHSKIKYTDEDGLTRKIKDSQNYGLEKLRYGLTLKAGSPGFYAWSYFGLNRLFQEGQGPAANQSQQISFGIAVNLF</sequence>
<evidence type="ECO:0000313" key="3">
    <source>
        <dbReference type="EMBL" id="SFN60968.1"/>
    </source>
</evidence>
<dbReference type="AlphaFoldDB" id="A0A1I5AEW3"/>